<dbReference type="EMBL" id="VSSQ01017245">
    <property type="protein sequence ID" value="MPM59346.1"/>
    <property type="molecule type" value="Genomic_DNA"/>
</dbReference>
<feature type="domain" description="DUF4130" evidence="1">
    <location>
        <begin position="87"/>
        <end position="243"/>
    </location>
</feature>
<comment type="caution">
    <text evidence="2">The sequence shown here is derived from an EMBL/GenBank/DDBJ whole genome shotgun (WGS) entry which is preliminary data.</text>
</comment>
<dbReference type="AlphaFoldDB" id="A0A645B2P4"/>
<protein>
    <recommendedName>
        <fullName evidence="1">DUF4130 domain-containing protein</fullName>
    </recommendedName>
</protein>
<gene>
    <name evidence="2" type="ORF">SDC9_106186</name>
</gene>
<dbReference type="InterPro" id="IPR023875">
    <property type="entry name" value="DNA_repair_put"/>
</dbReference>
<accession>A0A645B2P4</accession>
<evidence type="ECO:0000313" key="2">
    <source>
        <dbReference type="EMBL" id="MPM59346.1"/>
    </source>
</evidence>
<sequence length="266" mass="31564">MTTYIYDGSFNGMLCLIFEAALRQKRPQNIIARSKEGQQKNLFEGVEVETRSKIAQAVYHVLEEHTNGETLITVFYALHAHLSHIDLSVFNYLELAWQKRKNINGLLSDERVLYILDARRKVSRERHMFCGVLRFRDVGGIYYATIEPEHYILPLLGGHFEKRFPHQNWIIHDVKRSKALIYDQREWYETEFSPRSIPQNTSDEQTYQELWKTFFHSVTITSRTNRGLQKRNMPLKYWKYLTEMEEKIPETSQEVPGQENLPNDEF</sequence>
<dbReference type="NCBIfam" id="TIGR03915">
    <property type="entry name" value="SAM_7_link_chp"/>
    <property type="match status" value="1"/>
</dbReference>
<reference evidence="2" key="1">
    <citation type="submission" date="2019-08" db="EMBL/GenBank/DDBJ databases">
        <authorList>
            <person name="Kucharzyk K."/>
            <person name="Murdoch R.W."/>
            <person name="Higgins S."/>
            <person name="Loffler F."/>
        </authorList>
    </citation>
    <scope>NUCLEOTIDE SEQUENCE</scope>
</reference>
<name>A0A645B2P4_9ZZZZ</name>
<dbReference type="InterPro" id="IPR025404">
    <property type="entry name" value="DUF4130"/>
</dbReference>
<evidence type="ECO:0000259" key="1">
    <source>
        <dbReference type="Pfam" id="PF13566"/>
    </source>
</evidence>
<dbReference type="Pfam" id="PF13566">
    <property type="entry name" value="DUF4130"/>
    <property type="match status" value="1"/>
</dbReference>
<proteinExistence type="predicted"/>
<organism evidence="2">
    <name type="scientific">bioreactor metagenome</name>
    <dbReference type="NCBI Taxonomy" id="1076179"/>
    <lineage>
        <taxon>unclassified sequences</taxon>
        <taxon>metagenomes</taxon>
        <taxon>ecological metagenomes</taxon>
    </lineage>
</organism>